<keyword evidence="2" id="KW-1185">Reference proteome</keyword>
<dbReference type="EMBL" id="BAABFT010000005">
    <property type="protein sequence ID" value="GAA4322825.1"/>
    <property type="molecule type" value="Genomic_DNA"/>
</dbReference>
<protein>
    <submittedName>
        <fullName evidence="1">Uncharacterized protein</fullName>
    </submittedName>
</protein>
<evidence type="ECO:0000313" key="1">
    <source>
        <dbReference type="EMBL" id="GAA4322825.1"/>
    </source>
</evidence>
<name>A0ABP8GEZ9_9SPHI</name>
<comment type="caution">
    <text evidence="1">The sequence shown here is derived from an EMBL/GenBank/DDBJ whole genome shotgun (WGS) entry which is preliminary data.</text>
</comment>
<gene>
    <name evidence="1" type="ORF">GCM10023149_23390</name>
</gene>
<dbReference type="Proteomes" id="UP001500582">
    <property type="component" value="Unassembled WGS sequence"/>
</dbReference>
<dbReference type="RefSeq" id="WP_345211255.1">
    <property type="nucleotide sequence ID" value="NZ_BAABFT010000005.1"/>
</dbReference>
<sequence>MEKTGKISLHAVAAQSLFQICFKNADLLHNGELKKDRWALNLRDKIQNIKQITDKCTDISWIEYHNYLRDRYNKICKTIEDGNPKRLMGFEYLMILPVLMYSNIADHEKFNNKFTDTVKPVKETSPGKLTAANIENANEPIGIPVLYTPNSFGRFDILRNPDNGILHFYPNGDLIFDGNIHQLIRRDAIKSVDTHHMFGDNTTWVKIQYNREGKLAVAYFAQIDHGANNLLLTEPHDLLKLINT</sequence>
<reference evidence="2" key="1">
    <citation type="journal article" date="2019" name="Int. J. Syst. Evol. Microbiol.">
        <title>The Global Catalogue of Microorganisms (GCM) 10K type strain sequencing project: providing services to taxonomists for standard genome sequencing and annotation.</title>
        <authorList>
            <consortium name="The Broad Institute Genomics Platform"/>
            <consortium name="The Broad Institute Genome Sequencing Center for Infectious Disease"/>
            <person name="Wu L."/>
            <person name="Ma J."/>
        </authorList>
    </citation>
    <scope>NUCLEOTIDE SEQUENCE [LARGE SCALE GENOMIC DNA]</scope>
    <source>
        <strain evidence="2">JCM 17705</strain>
    </source>
</reference>
<accession>A0ABP8GEZ9</accession>
<evidence type="ECO:0000313" key="2">
    <source>
        <dbReference type="Proteomes" id="UP001500582"/>
    </source>
</evidence>
<proteinExistence type="predicted"/>
<organism evidence="1 2">
    <name type="scientific">Mucilaginibacter gynuensis</name>
    <dbReference type="NCBI Taxonomy" id="1302236"/>
    <lineage>
        <taxon>Bacteria</taxon>
        <taxon>Pseudomonadati</taxon>
        <taxon>Bacteroidota</taxon>
        <taxon>Sphingobacteriia</taxon>
        <taxon>Sphingobacteriales</taxon>
        <taxon>Sphingobacteriaceae</taxon>
        <taxon>Mucilaginibacter</taxon>
    </lineage>
</organism>